<protein>
    <recommendedName>
        <fullName evidence="3">2-hydroxyglutaryl-CoA dehydratase, D-component</fullName>
    </recommendedName>
</protein>
<comment type="similarity">
    <text evidence="1">Belongs to the FldB/FldC dehydratase alpha/beta subunit family.</text>
</comment>
<dbReference type="AlphaFoldDB" id="A0A445N100"/>
<evidence type="ECO:0008006" key="3">
    <source>
        <dbReference type="Google" id="ProtNLM"/>
    </source>
</evidence>
<dbReference type="Gene3D" id="1.20.1270.370">
    <property type="match status" value="1"/>
</dbReference>
<sequence>MKLNTMDKLNQAAEQNLMDIENAKASGRKVIGFYCLYTPMELAVAADAIPVPLCGTRNEPIAAAEEVLPRNFCPLIKSSFGFAATDTCPYFRYSDLVIGDTTCDGKKKMFELLSEYRPMHILQLPQKQDTKKALAFWRDEIETFKAVLEKTTGNEINNEKLAAAIRLMNKERMTKKALMDLAKTRPSPISGMDLLTIMFRTGFFADKPKGIALIIEIISEIIERISREESPFSIRTPRILLTGVPVGLGSDKMVRVLEESGANVVCFENCSGYKQAYTVDEEKEPLQALAEQYLSIPCSVMSPNQGRFELLSDMIREFSIDGVVDLTWQGCHTYNVEAYSMGKFVKDKHGLPYLHLETDYSESDTGQLKIRVEAFLEIIR</sequence>
<accession>A0A445N100</accession>
<dbReference type="NCBIfam" id="NF040772">
    <property type="entry name" value="double_cubane"/>
    <property type="match status" value="1"/>
</dbReference>
<evidence type="ECO:0000313" key="2">
    <source>
        <dbReference type="EMBL" id="SPD75353.1"/>
    </source>
</evidence>
<reference evidence="2" key="1">
    <citation type="submission" date="2018-01" db="EMBL/GenBank/DDBJ databases">
        <authorList>
            <person name="Regsiter A."/>
            <person name="William W."/>
        </authorList>
    </citation>
    <scope>NUCLEOTIDE SEQUENCE</scope>
    <source>
        <strain evidence="2">TRIP AH-1</strain>
    </source>
</reference>
<dbReference type="Gene3D" id="3.40.50.11890">
    <property type="match status" value="1"/>
</dbReference>
<organism evidence="2">
    <name type="scientific">uncultured Desulfobacterium sp</name>
    <dbReference type="NCBI Taxonomy" id="201089"/>
    <lineage>
        <taxon>Bacteria</taxon>
        <taxon>Pseudomonadati</taxon>
        <taxon>Thermodesulfobacteriota</taxon>
        <taxon>Desulfobacteria</taxon>
        <taxon>Desulfobacterales</taxon>
        <taxon>Desulfobacteriaceae</taxon>
        <taxon>Desulfobacterium</taxon>
        <taxon>environmental samples</taxon>
    </lineage>
</organism>
<dbReference type="InterPro" id="IPR047678">
    <property type="entry name" value="YjiM-like"/>
</dbReference>
<dbReference type="EMBL" id="OJIN01000197">
    <property type="protein sequence ID" value="SPD75353.1"/>
    <property type="molecule type" value="Genomic_DNA"/>
</dbReference>
<dbReference type="PANTHER" id="PTHR30548:SF6">
    <property type="entry name" value="DEHYDRATASE SUBUNIT YJIM-RELATED"/>
    <property type="match status" value="1"/>
</dbReference>
<dbReference type="Gene3D" id="3.40.50.11900">
    <property type="match status" value="1"/>
</dbReference>
<gene>
    <name evidence="2" type="ORF">PITCH_A540002</name>
</gene>
<dbReference type="InterPro" id="IPR010327">
    <property type="entry name" value="FldB/FldC_alpha/beta"/>
</dbReference>
<dbReference type="PANTHER" id="PTHR30548">
    <property type="entry name" value="2-HYDROXYGLUTARYL-COA DEHYDRATASE, D-COMPONENT-RELATED"/>
    <property type="match status" value="1"/>
</dbReference>
<dbReference type="Pfam" id="PF06050">
    <property type="entry name" value="HGD-D"/>
    <property type="match status" value="1"/>
</dbReference>
<evidence type="ECO:0000256" key="1">
    <source>
        <dbReference type="ARBA" id="ARBA00005806"/>
    </source>
</evidence>
<proteinExistence type="inferred from homology"/>
<name>A0A445N100_9BACT</name>